<keyword evidence="5" id="KW-1185">Reference proteome</keyword>
<proteinExistence type="predicted"/>
<dbReference type="CDD" id="cd12164">
    <property type="entry name" value="GDH_like_2"/>
    <property type="match status" value="1"/>
</dbReference>
<organism evidence="4 5">
    <name type="scientific">Endozoicomonas gorgoniicola</name>
    <dbReference type="NCBI Taxonomy" id="1234144"/>
    <lineage>
        <taxon>Bacteria</taxon>
        <taxon>Pseudomonadati</taxon>
        <taxon>Pseudomonadota</taxon>
        <taxon>Gammaproteobacteria</taxon>
        <taxon>Oceanospirillales</taxon>
        <taxon>Endozoicomonadaceae</taxon>
        <taxon>Endozoicomonas</taxon>
    </lineage>
</organism>
<dbReference type="Pfam" id="PF02826">
    <property type="entry name" value="2-Hacid_dh_C"/>
    <property type="match status" value="1"/>
</dbReference>
<comment type="caution">
    <text evidence="4">The sequence shown here is derived from an EMBL/GenBank/DDBJ whole genome shotgun (WGS) entry which is preliminary data.</text>
</comment>
<dbReference type="Gene3D" id="3.40.50.720">
    <property type="entry name" value="NAD(P)-binding Rossmann-like Domain"/>
    <property type="match status" value="2"/>
</dbReference>
<evidence type="ECO:0000313" key="5">
    <source>
        <dbReference type="Proteomes" id="UP001209854"/>
    </source>
</evidence>
<reference evidence="4 5" key="1">
    <citation type="submission" date="2022-10" db="EMBL/GenBank/DDBJ databases">
        <title>High-quality genome sequences of two octocoral-associated bacteria, Endozoicomonas euniceicola EF212 and Endozoicomonas gorgoniicola PS125.</title>
        <authorList>
            <person name="Chiou Y.-J."/>
            <person name="Chen Y.-H."/>
        </authorList>
    </citation>
    <scope>NUCLEOTIDE SEQUENCE [LARGE SCALE GENOMIC DNA]</scope>
    <source>
        <strain evidence="4 5">PS125</strain>
    </source>
</reference>
<sequence length="317" mass="35635">MNTINGDRIVKIVVYNREAGDKWEAAVKQAFPEADVRQWHENQGSGWLADYGVIWQPPIEFFTEQTALKAVFNQGAGVDHLVNMEGLPEGLPIYKLRGAGMEKLMSEYVAYGLMHFYRNFDVYRQQQSKNVWRGYKVADKSQWSVGVLGLGTIGTAVAEHIASMGFPVNGWSRSHKQFEGVRTFTGKDGLNDLLKQSRVLVSLLPATEATYRLLNEHSLALLPEDSVLINGGRGSVVDLDAVQNLLDKKHLRGAVLDVFEKEPLDENHPLWQYEQVIITPHISAPTPREKAMEQIASYIEQFELGVIPEPIDRSLGY</sequence>
<protein>
    <submittedName>
        <fullName evidence="4">Glyoxylate/hydroxypyruvate reductase A</fullName>
    </submittedName>
</protein>
<name>A0ABT3N1F5_9GAMM</name>
<dbReference type="InterPro" id="IPR029753">
    <property type="entry name" value="D-isomer_DH_CS"/>
</dbReference>
<dbReference type="Proteomes" id="UP001209854">
    <property type="component" value="Unassembled WGS sequence"/>
</dbReference>
<keyword evidence="2" id="KW-0520">NAD</keyword>
<dbReference type="InterPro" id="IPR036291">
    <property type="entry name" value="NAD(P)-bd_dom_sf"/>
</dbReference>
<dbReference type="RefSeq" id="WP_262565225.1">
    <property type="nucleotide sequence ID" value="NZ_JAPFCC010000001.1"/>
</dbReference>
<dbReference type="EMBL" id="JAPFCC010000001">
    <property type="protein sequence ID" value="MCW7555468.1"/>
    <property type="molecule type" value="Genomic_DNA"/>
</dbReference>
<evidence type="ECO:0000256" key="2">
    <source>
        <dbReference type="ARBA" id="ARBA00023027"/>
    </source>
</evidence>
<dbReference type="SUPFAM" id="SSF51735">
    <property type="entry name" value="NAD(P)-binding Rossmann-fold domains"/>
    <property type="match status" value="1"/>
</dbReference>
<gene>
    <name evidence="4" type="ORF">NX722_23160</name>
</gene>
<evidence type="ECO:0000313" key="4">
    <source>
        <dbReference type="EMBL" id="MCW7555468.1"/>
    </source>
</evidence>
<dbReference type="InterPro" id="IPR006140">
    <property type="entry name" value="D-isomer_DH_NAD-bd"/>
</dbReference>
<dbReference type="PROSITE" id="PS00671">
    <property type="entry name" value="D_2_HYDROXYACID_DH_3"/>
    <property type="match status" value="1"/>
</dbReference>
<feature type="domain" description="D-isomer specific 2-hydroxyacid dehydrogenase NAD-binding" evidence="3">
    <location>
        <begin position="113"/>
        <end position="283"/>
    </location>
</feature>
<accession>A0ABT3N1F5</accession>
<dbReference type="PANTHER" id="PTHR43333">
    <property type="entry name" value="2-HACID_DH_C DOMAIN-CONTAINING PROTEIN"/>
    <property type="match status" value="1"/>
</dbReference>
<keyword evidence="1" id="KW-0560">Oxidoreductase</keyword>
<evidence type="ECO:0000256" key="1">
    <source>
        <dbReference type="ARBA" id="ARBA00023002"/>
    </source>
</evidence>
<dbReference type="PANTHER" id="PTHR43333:SF1">
    <property type="entry name" value="D-ISOMER SPECIFIC 2-HYDROXYACID DEHYDROGENASE NAD-BINDING DOMAIN-CONTAINING PROTEIN"/>
    <property type="match status" value="1"/>
</dbReference>
<evidence type="ECO:0000259" key="3">
    <source>
        <dbReference type="Pfam" id="PF02826"/>
    </source>
</evidence>